<dbReference type="InterPro" id="IPR043128">
    <property type="entry name" value="Rev_trsase/Diguanyl_cyclase"/>
</dbReference>
<evidence type="ECO:0000256" key="11">
    <source>
        <dbReference type="ARBA" id="ARBA00022918"/>
    </source>
</evidence>
<evidence type="ECO:0000256" key="5">
    <source>
        <dbReference type="ARBA" id="ARBA00022695"/>
    </source>
</evidence>
<dbReference type="InterPro" id="IPR000477">
    <property type="entry name" value="RT_dom"/>
</dbReference>
<dbReference type="SUPFAM" id="SSF54160">
    <property type="entry name" value="Chromo domain-like"/>
    <property type="match status" value="1"/>
</dbReference>
<evidence type="ECO:0000259" key="16">
    <source>
        <dbReference type="PROSITE" id="PS50878"/>
    </source>
</evidence>
<feature type="region of interest" description="Disordered" evidence="14">
    <location>
        <begin position="1203"/>
        <end position="1233"/>
    </location>
</feature>
<keyword evidence="8" id="KW-0255">Endonuclease</keyword>
<dbReference type="SUPFAM" id="SSF49503">
    <property type="entry name" value="Cupredoxins"/>
    <property type="match status" value="3"/>
</dbReference>
<evidence type="ECO:0000256" key="2">
    <source>
        <dbReference type="ARBA" id="ARBA00011353"/>
    </source>
</evidence>
<dbReference type="CDD" id="cd00303">
    <property type="entry name" value="retropepsin_like"/>
    <property type="match status" value="1"/>
</dbReference>
<dbReference type="InterPro" id="IPR023780">
    <property type="entry name" value="Chromo_domain"/>
</dbReference>
<dbReference type="InterPro" id="IPR017762">
    <property type="entry name" value="Multicopper_oxidase_fun"/>
</dbReference>
<dbReference type="InterPro" id="IPR002355">
    <property type="entry name" value="Cu_oxidase_Cu_BS"/>
</dbReference>
<evidence type="ECO:0000256" key="1">
    <source>
        <dbReference type="ARBA" id="ARBA00010609"/>
    </source>
</evidence>
<dbReference type="InterPro" id="IPR041373">
    <property type="entry name" value="RT_RNaseH"/>
</dbReference>
<dbReference type="SUPFAM" id="SSF56672">
    <property type="entry name" value="DNA/RNA polymerases"/>
    <property type="match status" value="1"/>
</dbReference>
<dbReference type="PROSITE" id="PS00080">
    <property type="entry name" value="MULTICOPPER_OXIDASE2"/>
    <property type="match status" value="1"/>
</dbReference>
<keyword evidence="10" id="KW-0694">RNA-binding</keyword>
<dbReference type="InterPro" id="IPR050951">
    <property type="entry name" value="Retrovirus_Pol_polyprotein"/>
</dbReference>
<dbReference type="Pfam" id="PF17921">
    <property type="entry name" value="Integrase_H2C2"/>
    <property type="match status" value="1"/>
</dbReference>
<evidence type="ECO:0000256" key="10">
    <source>
        <dbReference type="ARBA" id="ARBA00022884"/>
    </source>
</evidence>
<keyword evidence="9" id="KW-0378">Hydrolase</keyword>
<dbReference type="InterPro" id="IPR041588">
    <property type="entry name" value="Integrase_H2C2"/>
</dbReference>
<dbReference type="EMBL" id="JAANER010000012">
    <property type="protein sequence ID" value="KAG9185056.1"/>
    <property type="molecule type" value="Genomic_DNA"/>
</dbReference>
<dbReference type="InterPro" id="IPR036397">
    <property type="entry name" value="RNaseH_sf"/>
</dbReference>
<keyword evidence="5" id="KW-0548">Nucleotidyltransferase</keyword>
<reference evidence="18" key="1">
    <citation type="submission" date="2021-07" db="EMBL/GenBank/DDBJ databases">
        <title>Genome Resource of American Ginseng Black Spot Pathogen Alternaria panax.</title>
        <authorList>
            <person name="Qiu C."/>
            <person name="Wang W."/>
            <person name="Liu Z."/>
        </authorList>
    </citation>
    <scope>NUCLEOTIDE SEQUENCE</scope>
    <source>
        <strain evidence="18">BNCC115425</strain>
    </source>
</reference>
<feature type="domain" description="Integrase catalytic" evidence="17">
    <location>
        <begin position="841"/>
        <end position="1004"/>
    </location>
</feature>
<dbReference type="Proteomes" id="UP001199106">
    <property type="component" value="Unassembled WGS sequence"/>
</dbReference>
<sequence>MSGNGITVETLVDQHTFASTLIDTGNLSYSLISPRLVKRAGLQCLPISPRVLEGVTEEPGTIRRVARLTIDIQGYKDTIWGYVAPSHPGYDLILGRPWMNKRQVTIAPSKKSIYIHSSHQRIRLISTEDRPIPKDLQLKRIGATAYYTYIRRSKNDKTVQIFAASLQDIEKALAPKKKVDVMSYLPKAHQHMAWIFDPKTAAKMPPLRGPEIDHRIELEKDENGKEKEPPWGPLYNMSRGELLVLRKELISLLDKGWIRASSSPVASPVLFAKKPGGGLRFCVDYRALNAITKKDRYPLPLIQETFNNIAKAKWFTKIDVSAAFHRIRINAGDEWKTAFRTRFGLYEWLVTPFGMANAPSTFQRYINWTLREYMDDFCSAYLDDVLIYTNGTLKEHQQNTNKVLEAMGKAGLPLDIKKCEFDVKCTKYLGFVIEAGKGLKMDPDKVKAIKEWEPPVNVKGVRSFLGFANFYRRFIKNYSEIAAPLTRLTGDVTFRWGEVEQQAFDKLKEIFITEPVLAQWDPDRETILETDSSGYVVAGVLSQYDDQGLLRPVAYYSKKMTSAQSNYEIHDKELLAVICCIAEWDGMLRSLKKFTVITDHKNLEYFGKPRQLSERQMRWAQFLGKFPNMEIAYRPGADNVRADALSRRHQDMPANGSDARISRRFLQVFKPATATIDKDPADDEALKIFRCSVERPTVFSYPVSAPPTPPAQHRLEQLWEEAREKDQVYQSAWKAVRDGERKFPTALDLKLSISECRLDDSGNLLYRDRKWVPDSEPLRTGIIHKMHSSRALGHPGRNLTYQAVAREYFWPLLSNSVRQYVRNCSVCGRVKPWRDGLQGLLRPLPIPERIWKEVSMDFITGLPESEGCTNLMVVTDRLSKDVVLMGLADITTESVAKAYMNHVVAYHWLPDYITSDRGSQFVSHMWARLCELMSIERRLSSGYHPETDGSTERMNATVQAYLRAFCDWNQSNWKSNLGMAKIAITAREARSTRMSPFFMQHGYEVDPVQIAIKYGPENKPKGKRVQDEHEKAENIVERLRQSIQLAQAIMGEAQQDQELQANKRRKQAPQLRVGDKVWLKLGDHFKTKRPSRKLDWKNLKYTVLEIVGPSAVKLNTPGRVHPVFNVNMLRLASSDPLPSQPQDDNEPEPIEVDGEEMYLVEEILEERGQGHRKQYLVKWEGYPDPTWEPAVNLKETDALKDWKHATQEGSKPKKGGTDRLWSDPPPMPASHSTAGNPILRAIVLDCSTINNLDIASIQGLQDARRVLEKHAAPALVEWHFAGLYNRWARRALAEAGFGYPDQEQANSNTNWCPTYAVACSSIIAAKQRSETVAYRNHKNGEPDEELGKNINIDCESRYSVVINGTDPGPTLRLREGTTYWIRVFNDIHDQNFTIHWHGLSQRTAPFSDGTPQVAQWPIAPGRYFDYEIRPEIGDAGTYFYHSHVGYQAISAHGALVVEDYEKPPYDYEKDFTLLMGDYYNHTDEEIVSGLEADPFDGAGPVHAIVINGQTGNTGFAHTKDSSCAPLVIKVSPSKTYRLRFIGGGAKTIVTLGIEEHTNLEIIEADGAYTKAVTTDHVNVAPGQRFSVLFHTMSEVELRATNRSTFWISFENRERRQDWFGYALLQYESSNETLPQELPVKSPVTLPETVYDWMEYALEPLDHSQQDEFPRTSTRTLHIRVAQTGLWDGKKFTTASHWAMNNVSWTEDIPRSPYMIDIYKKGEAAIPNYEAALSNGGWDPANQLFVAKIGEIIDIIWDNSNSPATQYHTHPLHVHGGHVWDIGSGNGTYDPVANNKKLEGFTPAKRDTTLLYRYSFDGVANSTVGWRGWRLKVEDAGLWLMHCHSLQHMVMGMQTVWVMGNASEITGSYPQPYISGYLDYGGSAYGNATYDPLVTHFFSED</sequence>
<dbReference type="Gene3D" id="1.10.340.70">
    <property type="match status" value="1"/>
</dbReference>
<dbReference type="Gene3D" id="2.40.50.40">
    <property type="match status" value="1"/>
</dbReference>
<proteinExistence type="inferred from homology"/>
<dbReference type="PANTHER" id="PTHR37984:SF5">
    <property type="entry name" value="PROTEIN NYNRIN-LIKE"/>
    <property type="match status" value="1"/>
</dbReference>
<comment type="subunit">
    <text evidence="2">Component of the NuA4 histone acetyltransferase complex.</text>
</comment>
<dbReference type="Gene3D" id="3.10.20.370">
    <property type="match status" value="1"/>
</dbReference>
<keyword evidence="13" id="KW-0175">Coiled coil</keyword>
<keyword evidence="6" id="KW-0540">Nuclease</keyword>
<dbReference type="CDD" id="cd09274">
    <property type="entry name" value="RNase_HI_RT_Ty3"/>
    <property type="match status" value="1"/>
</dbReference>
<dbReference type="Pfam" id="PF07732">
    <property type="entry name" value="Cu-oxidase_3"/>
    <property type="match status" value="1"/>
</dbReference>
<keyword evidence="11" id="KW-0695">RNA-directed DNA polymerase</keyword>
<evidence type="ECO:0000259" key="17">
    <source>
        <dbReference type="PROSITE" id="PS50994"/>
    </source>
</evidence>
<dbReference type="SMART" id="SM00298">
    <property type="entry name" value="CHROMO"/>
    <property type="match status" value="1"/>
</dbReference>
<dbReference type="PROSITE" id="PS50994">
    <property type="entry name" value="INTEGRASE"/>
    <property type="match status" value="1"/>
</dbReference>
<dbReference type="GO" id="GO:0005507">
    <property type="term" value="F:copper ion binding"/>
    <property type="evidence" value="ECO:0007669"/>
    <property type="project" value="InterPro"/>
</dbReference>
<dbReference type="InterPro" id="IPR011706">
    <property type="entry name" value="Cu-oxidase_C"/>
</dbReference>
<dbReference type="GO" id="GO:0016787">
    <property type="term" value="F:hydrolase activity"/>
    <property type="evidence" value="ECO:0007669"/>
    <property type="project" value="UniProtKB-KW"/>
</dbReference>
<evidence type="ECO:0000256" key="12">
    <source>
        <dbReference type="ARBA" id="ARBA00023002"/>
    </source>
</evidence>
<dbReference type="GO" id="GO:0003723">
    <property type="term" value="F:RNA binding"/>
    <property type="evidence" value="ECO:0007669"/>
    <property type="project" value="UniProtKB-KW"/>
</dbReference>
<dbReference type="PROSITE" id="PS50013">
    <property type="entry name" value="CHROMO_2"/>
    <property type="match status" value="1"/>
</dbReference>
<dbReference type="SUPFAM" id="SSF53098">
    <property type="entry name" value="Ribonuclease H-like"/>
    <property type="match status" value="1"/>
</dbReference>
<dbReference type="Gene3D" id="3.10.10.10">
    <property type="entry name" value="HIV Type 1 Reverse Transcriptase, subunit A, domain 1"/>
    <property type="match status" value="1"/>
</dbReference>
<dbReference type="NCBIfam" id="TIGR03390">
    <property type="entry name" value="ascorbOXfungal"/>
    <property type="match status" value="1"/>
</dbReference>
<evidence type="ECO:0000256" key="7">
    <source>
        <dbReference type="ARBA" id="ARBA00022723"/>
    </source>
</evidence>
<name>A0AAD4F8Y6_9PLEO</name>
<feature type="domain" description="Reverse transcriptase" evidence="16">
    <location>
        <begin position="253"/>
        <end position="433"/>
    </location>
</feature>
<dbReference type="GO" id="GO:0006338">
    <property type="term" value="P:chromatin remodeling"/>
    <property type="evidence" value="ECO:0007669"/>
    <property type="project" value="UniProtKB-ARBA"/>
</dbReference>
<keyword evidence="12" id="KW-0560">Oxidoreductase</keyword>
<dbReference type="Pfam" id="PF00665">
    <property type="entry name" value="rve"/>
    <property type="match status" value="1"/>
</dbReference>
<dbReference type="InterPro" id="IPR008972">
    <property type="entry name" value="Cupredoxin"/>
</dbReference>
<accession>A0AAD4F8Y6</accession>
<dbReference type="InterPro" id="IPR001584">
    <property type="entry name" value="Integrase_cat-core"/>
</dbReference>
<dbReference type="GO" id="GO:0004519">
    <property type="term" value="F:endonuclease activity"/>
    <property type="evidence" value="ECO:0007669"/>
    <property type="project" value="UniProtKB-KW"/>
</dbReference>
<dbReference type="InterPro" id="IPR021109">
    <property type="entry name" value="Peptidase_aspartic_dom_sf"/>
</dbReference>
<evidence type="ECO:0000313" key="19">
    <source>
        <dbReference type="Proteomes" id="UP001199106"/>
    </source>
</evidence>
<evidence type="ECO:0000256" key="4">
    <source>
        <dbReference type="ARBA" id="ARBA00022679"/>
    </source>
</evidence>
<dbReference type="EC" id="2.7.7.49" evidence="3"/>
<evidence type="ECO:0000256" key="8">
    <source>
        <dbReference type="ARBA" id="ARBA00022759"/>
    </source>
</evidence>
<dbReference type="InterPro" id="IPR012337">
    <property type="entry name" value="RNaseH-like_sf"/>
</dbReference>
<comment type="similarity">
    <text evidence="1">Belongs to the multicopper oxidase family.</text>
</comment>
<dbReference type="Gene3D" id="3.30.70.270">
    <property type="match status" value="2"/>
</dbReference>
<dbReference type="GO" id="GO:0005634">
    <property type="term" value="C:nucleus"/>
    <property type="evidence" value="ECO:0007669"/>
    <property type="project" value="UniProtKB-ARBA"/>
</dbReference>
<dbReference type="InterPro" id="IPR043502">
    <property type="entry name" value="DNA/RNA_pol_sf"/>
</dbReference>
<dbReference type="PROSITE" id="PS00079">
    <property type="entry name" value="MULTICOPPER_OXIDASE1"/>
    <property type="match status" value="1"/>
</dbReference>
<gene>
    <name evidence="18" type="ORF">G6011_03003</name>
</gene>
<dbReference type="Gene3D" id="2.40.70.10">
    <property type="entry name" value="Acid Proteases"/>
    <property type="match status" value="1"/>
</dbReference>
<dbReference type="Gene3D" id="3.30.420.10">
    <property type="entry name" value="Ribonuclease H-like superfamily/Ribonuclease H"/>
    <property type="match status" value="1"/>
</dbReference>
<dbReference type="InterPro" id="IPR016197">
    <property type="entry name" value="Chromo-like_dom_sf"/>
</dbReference>
<evidence type="ECO:0000256" key="14">
    <source>
        <dbReference type="SAM" id="MobiDB-lite"/>
    </source>
</evidence>
<dbReference type="GO" id="GO:0015074">
    <property type="term" value="P:DNA integration"/>
    <property type="evidence" value="ECO:0007669"/>
    <property type="project" value="InterPro"/>
</dbReference>
<dbReference type="PROSITE" id="PS50878">
    <property type="entry name" value="RT_POL"/>
    <property type="match status" value="1"/>
</dbReference>
<keyword evidence="4" id="KW-0808">Transferase</keyword>
<dbReference type="GO" id="GO:0003964">
    <property type="term" value="F:RNA-directed DNA polymerase activity"/>
    <property type="evidence" value="ECO:0007669"/>
    <property type="project" value="UniProtKB-KW"/>
</dbReference>
<dbReference type="InterPro" id="IPR011707">
    <property type="entry name" value="Cu-oxidase-like_N"/>
</dbReference>
<protein>
    <recommendedName>
        <fullName evidence="3">RNA-directed DNA polymerase</fullName>
        <ecNumber evidence="3">2.7.7.49</ecNumber>
    </recommendedName>
</protein>
<organism evidence="18 19">
    <name type="scientific">Alternaria panax</name>
    <dbReference type="NCBI Taxonomy" id="48097"/>
    <lineage>
        <taxon>Eukaryota</taxon>
        <taxon>Fungi</taxon>
        <taxon>Dikarya</taxon>
        <taxon>Ascomycota</taxon>
        <taxon>Pezizomycotina</taxon>
        <taxon>Dothideomycetes</taxon>
        <taxon>Pleosporomycetidae</taxon>
        <taxon>Pleosporales</taxon>
        <taxon>Pleosporineae</taxon>
        <taxon>Pleosporaceae</taxon>
        <taxon>Alternaria</taxon>
        <taxon>Alternaria sect. Panax</taxon>
    </lineage>
</organism>
<evidence type="ECO:0000256" key="6">
    <source>
        <dbReference type="ARBA" id="ARBA00022722"/>
    </source>
</evidence>
<dbReference type="GO" id="GO:0016491">
    <property type="term" value="F:oxidoreductase activity"/>
    <property type="evidence" value="ECO:0007669"/>
    <property type="project" value="UniProtKB-KW"/>
</dbReference>
<dbReference type="Gene3D" id="2.60.40.420">
    <property type="entry name" value="Cupredoxins - blue copper proteins"/>
    <property type="match status" value="3"/>
</dbReference>
<evidence type="ECO:0000256" key="13">
    <source>
        <dbReference type="SAM" id="Coils"/>
    </source>
</evidence>
<feature type="coiled-coil region" evidence="13">
    <location>
        <begin position="1022"/>
        <end position="1056"/>
    </location>
</feature>
<keyword evidence="19" id="KW-1185">Reference proteome</keyword>
<dbReference type="Pfam" id="PF07731">
    <property type="entry name" value="Cu-oxidase_2"/>
    <property type="match status" value="1"/>
</dbReference>
<dbReference type="InterPro" id="IPR033138">
    <property type="entry name" value="Cu_oxidase_CS"/>
</dbReference>
<dbReference type="PANTHER" id="PTHR37984">
    <property type="entry name" value="PROTEIN CBG26694"/>
    <property type="match status" value="1"/>
</dbReference>
<dbReference type="Pfam" id="PF17917">
    <property type="entry name" value="RT_RNaseH"/>
    <property type="match status" value="1"/>
</dbReference>
<evidence type="ECO:0000256" key="9">
    <source>
        <dbReference type="ARBA" id="ARBA00022801"/>
    </source>
</evidence>
<dbReference type="Pfam" id="PF00385">
    <property type="entry name" value="Chromo"/>
    <property type="match status" value="1"/>
</dbReference>
<comment type="caution">
    <text evidence="18">The sequence shown here is derived from an EMBL/GenBank/DDBJ whole genome shotgun (WGS) entry which is preliminary data.</text>
</comment>
<evidence type="ECO:0000313" key="18">
    <source>
        <dbReference type="EMBL" id="KAG9185056.1"/>
    </source>
</evidence>
<dbReference type="FunFam" id="3.30.70.270:FF:000063">
    <property type="entry name" value="Zinc knuckle domaincontaining protein"/>
    <property type="match status" value="1"/>
</dbReference>
<keyword evidence="7" id="KW-0479">Metal-binding</keyword>
<evidence type="ECO:0000256" key="3">
    <source>
        <dbReference type="ARBA" id="ARBA00012493"/>
    </source>
</evidence>
<dbReference type="InterPro" id="IPR000953">
    <property type="entry name" value="Chromo/chromo_shadow_dom"/>
</dbReference>
<evidence type="ECO:0000259" key="15">
    <source>
        <dbReference type="PROSITE" id="PS50013"/>
    </source>
</evidence>
<dbReference type="CDD" id="cd01647">
    <property type="entry name" value="RT_LTR"/>
    <property type="match status" value="1"/>
</dbReference>
<dbReference type="Pfam" id="PF00394">
    <property type="entry name" value="Cu-oxidase"/>
    <property type="match status" value="1"/>
</dbReference>
<feature type="domain" description="Chromo" evidence="15">
    <location>
        <begin position="1158"/>
        <end position="1214"/>
    </location>
</feature>
<dbReference type="Pfam" id="PF00078">
    <property type="entry name" value="RVT_1"/>
    <property type="match status" value="1"/>
</dbReference>
<dbReference type="InterPro" id="IPR001117">
    <property type="entry name" value="Cu-oxidase_2nd"/>
</dbReference>